<dbReference type="NCBIfam" id="TIGR03353">
    <property type="entry name" value="VI_chp_4"/>
    <property type="match status" value="1"/>
</dbReference>
<keyword evidence="2" id="KW-1185">Reference proteome</keyword>
<comment type="caution">
    <text evidence="1">The sequence shown here is derived from an EMBL/GenBank/DDBJ whole genome shotgun (WGS) entry which is preliminary data.</text>
</comment>
<dbReference type="PANTHER" id="PTHR35566:SF1">
    <property type="entry name" value="TYPE VI SECRETION SYSTEM BASEPLATE COMPONENT TSSK1"/>
    <property type="match status" value="1"/>
</dbReference>
<dbReference type="PANTHER" id="PTHR35566">
    <property type="entry name" value="BLR3599 PROTEIN"/>
    <property type="match status" value="1"/>
</dbReference>
<accession>A0ABX2ECR7</accession>
<evidence type="ECO:0000313" key="2">
    <source>
        <dbReference type="Proteomes" id="UP000737171"/>
    </source>
</evidence>
<sequence length="445" mass="49288">MSWRNRVVWSQGMFLQPHHFQQESRFVEHLVDSRTRASHPYAWGFSELVLDEAQLALGRLGLVRGSGILPDGTPFSFPDVDAMPVPCDVADDMKGELVCLAAPLARAGVTEVDFGDGHGDDLCRLRAIDTELRDHTNAGDDPEPIQTGALNLRLLRARDAGDAYAVLGVARVVEKRSDGQLVLDRGYFAPQTRIEASGQLSAMAGLLHGLVQQRARLLASRMGQLGKGVSEVADFLMLLSLNRAEPVFRQYAGAPSVHPWDFYLGCVELAGDLSTFQPPRRHPPDYPVYKHDDLQSVFAPVIEHLRELLSAELQRHAVQIELTDRSHGVRTAVISDGELLRSAGFVLAVNAQVPAEQLRQRFPAQSKLGPVERIRDLVNLQLPGIVLNSLPVAPRQLPYHAGFHYFEVERQGEMWKQLERTGSLALHVAGDFPGLELELWAIRQA</sequence>
<organism evidence="1 2">
    <name type="scientific">Pseudaquabacterium terrae</name>
    <dbReference type="NCBI Taxonomy" id="2732868"/>
    <lineage>
        <taxon>Bacteria</taxon>
        <taxon>Pseudomonadati</taxon>
        <taxon>Pseudomonadota</taxon>
        <taxon>Betaproteobacteria</taxon>
        <taxon>Burkholderiales</taxon>
        <taxon>Sphaerotilaceae</taxon>
        <taxon>Pseudaquabacterium</taxon>
    </lineage>
</organism>
<dbReference type="Pfam" id="PF05936">
    <property type="entry name" value="T6SS_VasE"/>
    <property type="match status" value="1"/>
</dbReference>
<name>A0ABX2ECR7_9BURK</name>
<dbReference type="InterPro" id="IPR010263">
    <property type="entry name" value="T6SS_TssK"/>
</dbReference>
<protein>
    <submittedName>
        <fullName evidence="1">Type VI secretion system baseplate subunit TssK</fullName>
    </submittedName>
</protein>
<dbReference type="RefSeq" id="WP_173121502.1">
    <property type="nucleotide sequence ID" value="NZ_JABRWJ010000002.1"/>
</dbReference>
<dbReference type="Proteomes" id="UP000737171">
    <property type="component" value="Unassembled WGS sequence"/>
</dbReference>
<evidence type="ECO:0000313" key="1">
    <source>
        <dbReference type="EMBL" id="NRF66431.1"/>
    </source>
</evidence>
<reference evidence="1 2" key="1">
    <citation type="submission" date="2020-05" db="EMBL/GenBank/DDBJ databases">
        <title>Aquincola sp. isolate from soil.</title>
        <authorList>
            <person name="Han J."/>
            <person name="Kim D.-U."/>
        </authorList>
    </citation>
    <scope>NUCLEOTIDE SEQUENCE [LARGE SCALE GENOMIC DNA]</scope>
    <source>
        <strain evidence="1 2">S2</strain>
    </source>
</reference>
<dbReference type="EMBL" id="JABRWJ010000002">
    <property type="protein sequence ID" value="NRF66431.1"/>
    <property type="molecule type" value="Genomic_DNA"/>
</dbReference>
<gene>
    <name evidence="1" type="primary">tssK</name>
    <name evidence="1" type="ORF">HLB44_05495</name>
</gene>
<proteinExistence type="predicted"/>